<proteinExistence type="predicted"/>
<dbReference type="SMR" id="Q4D2E5"/>
<accession>Q4D2E5</accession>
<evidence type="ECO:0000313" key="3">
    <source>
        <dbReference type="EMBL" id="EAN86689.1"/>
    </source>
</evidence>
<dbReference type="RefSeq" id="XP_808540.1">
    <property type="nucleotide sequence ID" value="XM_803447.1"/>
</dbReference>
<evidence type="ECO:0000256" key="2">
    <source>
        <dbReference type="SAM" id="Phobius"/>
    </source>
</evidence>
<keyword evidence="2" id="KW-1133">Transmembrane helix</keyword>
<feature type="transmembrane region" description="Helical" evidence="2">
    <location>
        <begin position="70"/>
        <end position="93"/>
    </location>
</feature>
<name>Q4D2E5_TRYCC</name>
<keyword evidence="1" id="KW-0175">Coiled coil</keyword>
<feature type="transmembrane region" description="Helical" evidence="2">
    <location>
        <begin position="6"/>
        <end position="30"/>
    </location>
</feature>
<dbReference type="EMBL" id="AAHK01001167">
    <property type="protein sequence ID" value="EAN86689.1"/>
    <property type="molecule type" value="Genomic_DNA"/>
</dbReference>
<dbReference type="InParanoid" id="Q4D2E5"/>
<keyword evidence="4" id="KW-1185">Reference proteome</keyword>
<keyword evidence="2" id="KW-0812">Transmembrane</keyword>
<dbReference type="PaxDb" id="353153-Q4D2E5"/>
<organism evidence="3 4">
    <name type="scientific">Trypanosoma cruzi (strain CL Brener)</name>
    <dbReference type="NCBI Taxonomy" id="353153"/>
    <lineage>
        <taxon>Eukaryota</taxon>
        <taxon>Discoba</taxon>
        <taxon>Euglenozoa</taxon>
        <taxon>Kinetoplastea</taxon>
        <taxon>Metakinetoplastina</taxon>
        <taxon>Trypanosomatida</taxon>
        <taxon>Trypanosomatidae</taxon>
        <taxon>Trypanosoma</taxon>
        <taxon>Schizotrypanum</taxon>
    </lineage>
</organism>
<reference evidence="3 4" key="1">
    <citation type="journal article" date="2005" name="Science">
        <title>The genome sequence of Trypanosoma cruzi, etiologic agent of Chagas disease.</title>
        <authorList>
            <person name="El-Sayed N.M."/>
            <person name="Myler P.J."/>
            <person name="Bartholomeu D.C."/>
            <person name="Nilsson D."/>
            <person name="Aggarwal G."/>
            <person name="Tran A.N."/>
            <person name="Ghedin E."/>
            <person name="Worthey E.A."/>
            <person name="Delcher A.L."/>
            <person name="Blandin G."/>
            <person name="Westenberger S.J."/>
            <person name="Caler E."/>
            <person name="Cerqueira G.C."/>
            <person name="Branche C."/>
            <person name="Haas B."/>
            <person name="Anupama A."/>
            <person name="Arner E."/>
            <person name="Aslund L."/>
            <person name="Attipoe P."/>
            <person name="Bontempi E."/>
            <person name="Bringaud F."/>
            <person name="Burton P."/>
            <person name="Cadag E."/>
            <person name="Campbell D.A."/>
            <person name="Carrington M."/>
            <person name="Crabtree J."/>
            <person name="Darban H."/>
            <person name="da Silveira J.F."/>
            <person name="de Jong P."/>
            <person name="Edwards K."/>
            <person name="Englund P.T."/>
            <person name="Fazelina G."/>
            <person name="Feldblyum T."/>
            <person name="Ferella M."/>
            <person name="Frasch A.C."/>
            <person name="Gull K."/>
            <person name="Horn D."/>
            <person name="Hou L."/>
            <person name="Huang Y."/>
            <person name="Kindlund E."/>
            <person name="Klingbeil M."/>
            <person name="Kluge S."/>
            <person name="Koo H."/>
            <person name="Lacerda D."/>
            <person name="Levin M.J."/>
            <person name="Lorenzi H."/>
            <person name="Louie T."/>
            <person name="Machado C.R."/>
            <person name="McCulloch R."/>
            <person name="McKenna A."/>
            <person name="Mizuno Y."/>
            <person name="Mottram J.C."/>
            <person name="Nelson S."/>
            <person name="Ochaya S."/>
            <person name="Osoegawa K."/>
            <person name="Pai G."/>
            <person name="Parsons M."/>
            <person name="Pentony M."/>
            <person name="Pettersson U."/>
            <person name="Pop M."/>
            <person name="Ramirez J.L."/>
            <person name="Rinta J."/>
            <person name="Robertson L."/>
            <person name="Salzberg S.L."/>
            <person name="Sanchez D.O."/>
            <person name="Seyler A."/>
            <person name="Sharma R."/>
            <person name="Shetty J."/>
            <person name="Simpson A.J."/>
            <person name="Sisk E."/>
            <person name="Tammi M.T."/>
            <person name="Tarleton R."/>
            <person name="Teixeira S."/>
            <person name="Van Aken S."/>
            <person name="Vogt C."/>
            <person name="Ward P.N."/>
            <person name="Wickstead B."/>
            <person name="Wortman J."/>
            <person name="White O."/>
            <person name="Fraser C.M."/>
            <person name="Stuart K.D."/>
            <person name="Andersson B."/>
        </authorList>
    </citation>
    <scope>NUCLEOTIDE SEQUENCE [LARGE SCALE GENOMIC DNA]</scope>
    <source>
        <strain evidence="3 4">CL Brener</strain>
    </source>
</reference>
<gene>
    <name evidence="3" type="ORF">Tc00.1047053506869.10</name>
</gene>
<dbReference type="OMA" id="HMELAQT"/>
<comment type="caution">
    <text evidence="3">The sequence shown here is derived from an EMBL/GenBank/DDBJ whole genome shotgun (WGS) entry which is preliminary data.</text>
</comment>
<sequence>MTEKYIGVYLFSLCFFFFFCVCVLCVLLLFCSFRIFRASFTWNPLHFPLGNAEGEEWPNGTCDKASDSSVVMVLLLVLFHFLFSFFSFVVVSLRPPGDACSFRLPLNETDKKKKRRRIPRRKRSGSMSSFDRIHEKTAPSLELLRAQLQHMRSFDPHTAISVPCHLGQRGIPASESGEVSAFSPPLSSVRDAFSMSQEKWDANDCMLQQLDSRLRLYQENGAKKRGDLVIAMDKAHTEMEQLQNYAAQFWSDMEENLKLLRQLLADSKNMAEDTPGRPEARITKIIRGLGDESYYCADNRDEDGCLMSRLEEMRRTQDVIRQQLEESSASGTPSSVAAAVERIQAELQKERDEADAQLSALKESFVIVVQKTLDELEVLRRDRLETEALCVRILS</sequence>
<keyword evidence="2" id="KW-0472">Membrane</keyword>
<dbReference type="AlphaFoldDB" id="Q4D2E5"/>
<feature type="coiled-coil region" evidence="1">
    <location>
        <begin position="337"/>
        <end position="364"/>
    </location>
</feature>
<dbReference type="GeneID" id="3538975"/>
<evidence type="ECO:0000256" key="1">
    <source>
        <dbReference type="SAM" id="Coils"/>
    </source>
</evidence>
<dbReference type="Proteomes" id="UP000002296">
    <property type="component" value="Unassembled WGS sequence"/>
</dbReference>
<evidence type="ECO:0000313" key="4">
    <source>
        <dbReference type="Proteomes" id="UP000002296"/>
    </source>
</evidence>
<protein>
    <submittedName>
        <fullName evidence="3">Uncharacterized protein</fullName>
    </submittedName>
</protein>
<dbReference type="KEGG" id="tcr:506869.10"/>